<feature type="transmembrane region" description="Helical" evidence="7">
    <location>
        <begin position="494"/>
        <end position="513"/>
    </location>
</feature>
<keyword evidence="8" id="KW-1185">Reference proteome</keyword>
<protein>
    <recommendedName>
        <fullName evidence="3">Chloride channel CLIC-like protein 1</fullName>
    </recommendedName>
</protein>
<dbReference type="GO" id="GO:0005783">
    <property type="term" value="C:endoplasmic reticulum"/>
    <property type="evidence" value="ECO:0007669"/>
    <property type="project" value="TreeGrafter"/>
</dbReference>
<evidence type="ECO:0000256" key="3">
    <source>
        <dbReference type="ARBA" id="ARBA00015571"/>
    </source>
</evidence>
<feature type="transmembrane region" description="Helical" evidence="7">
    <location>
        <begin position="184"/>
        <end position="202"/>
    </location>
</feature>
<keyword evidence="4 7" id="KW-0812">Transmembrane</keyword>
<organism evidence="8 9">
    <name type="scientific">Strongyloides stercoralis</name>
    <name type="common">Threadworm</name>
    <dbReference type="NCBI Taxonomy" id="6248"/>
    <lineage>
        <taxon>Eukaryota</taxon>
        <taxon>Metazoa</taxon>
        <taxon>Ecdysozoa</taxon>
        <taxon>Nematoda</taxon>
        <taxon>Chromadorea</taxon>
        <taxon>Rhabditida</taxon>
        <taxon>Tylenchina</taxon>
        <taxon>Panagrolaimomorpha</taxon>
        <taxon>Strongyloidoidea</taxon>
        <taxon>Strongyloididae</taxon>
        <taxon>Strongyloides</taxon>
    </lineage>
</organism>
<evidence type="ECO:0000256" key="1">
    <source>
        <dbReference type="ARBA" id="ARBA00004141"/>
    </source>
</evidence>
<evidence type="ECO:0000256" key="7">
    <source>
        <dbReference type="SAM" id="Phobius"/>
    </source>
</evidence>
<dbReference type="WBParaSite" id="TCONS_00000805.p1">
    <property type="protein sequence ID" value="TCONS_00000805.p1"/>
    <property type="gene ID" value="XLOC_000776"/>
</dbReference>
<dbReference type="AlphaFoldDB" id="A0AAF5CRS2"/>
<keyword evidence="5 7" id="KW-1133">Transmembrane helix</keyword>
<dbReference type="InterPro" id="IPR009231">
    <property type="entry name" value="Chloride_chnl_CLIC-like"/>
</dbReference>
<evidence type="ECO:0000313" key="8">
    <source>
        <dbReference type="Proteomes" id="UP000035681"/>
    </source>
</evidence>
<feature type="transmembrane region" description="Helical" evidence="7">
    <location>
        <begin position="214"/>
        <end position="231"/>
    </location>
</feature>
<name>A0AAF5CRS2_STRER</name>
<dbReference type="Pfam" id="PF05934">
    <property type="entry name" value="MCLC"/>
    <property type="match status" value="1"/>
</dbReference>
<sequence length="553" mass="64103">MIQLGSILISIYIFYFLKLGILTANELKLEENGDFKSNKKTWITLDPFDNIELTKNNDTMENENSLNLLNNESCRENLVKLYNENKRVRNALLRERNMKQMFFVGIVKKFNIDLNDNGYFFSNGVYKECSINFNSDILNKVSNHIKKEYSIDDEPEIFENVLKDLFLDSMICDKNNAFFENENTISYCCIIGGIVAISIIFVNTDSIIFARLRRYIISLAFCFSICAEYYRQYQLIIANKMANMELNESLEDVCRSKGAFFESLMSYFQLFSLTKSKSECLLRHESMLTSPFSEINILSVVVKVLTSALLTPLSVFGQQSNEFYHEYFRDTTLPLFIVKLLILVFVILLLFFYFSNFQIRTWFWTFGPASPSITYHEPKPLNVSKSIKFDSSLSKVSKRITVKIEYNILNFSIQNYNLKALKKLSGECMLCYYFFKQIIKFIIKNSSITNTIKIHIMSVVYKTHISSKKSIISTKKFESLLIDESNAVWMAQRATGFLITLCFFALPLFWSSMIKQCVLGKDSVISSFQFFSGICNVEPSFHSSDPWSVIRSL</sequence>
<evidence type="ECO:0000313" key="9">
    <source>
        <dbReference type="WBParaSite" id="TCONS_00000805.p1"/>
    </source>
</evidence>
<reference evidence="9" key="1">
    <citation type="submission" date="2024-02" db="UniProtKB">
        <authorList>
            <consortium name="WormBaseParasite"/>
        </authorList>
    </citation>
    <scope>IDENTIFICATION</scope>
</reference>
<evidence type="ECO:0000256" key="4">
    <source>
        <dbReference type="ARBA" id="ARBA00022692"/>
    </source>
</evidence>
<proteinExistence type="inferred from homology"/>
<evidence type="ECO:0000256" key="6">
    <source>
        <dbReference type="ARBA" id="ARBA00023136"/>
    </source>
</evidence>
<dbReference type="Proteomes" id="UP000035681">
    <property type="component" value="Unplaced"/>
</dbReference>
<dbReference type="PANTHER" id="PTHR34093:SF1">
    <property type="entry name" value="CHLORIDE CHANNEL CLIC-LIKE PROTEIN 1"/>
    <property type="match status" value="1"/>
</dbReference>
<dbReference type="GO" id="GO:0005254">
    <property type="term" value="F:chloride channel activity"/>
    <property type="evidence" value="ECO:0007669"/>
    <property type="project" value="TreeGrafter"/>
</dbReference>
<dbReference type="GO" id="GO:0016020">
    <property type="term" value="C:membrane"/>
    <property type="evidence" value="ECO:0007669"/>
    <property type="project" value="UniProtKB-SubCell"/>
</dbReference>
<keyword evidence="6 7" id="KW-0472">Membrane</keyword>
<comment type="subcellular location">
    <subcellularLocation>
        <location evidence="1">Membrane</location>
        <topology evidence="1">Multi-pass membrane protein</topology>
    </subcellularLocation>
</comment>
<dbReference type="PANTHER" id="PTHR34093">
    <property type="entry name" value="CHLORIDE CHANNEL CLIC-LIKE PROTEIN 1"/>
    <property type="match status" value="1"/>
</dbReference>
<feature type="transmembrane region" description="Helical" evidence="7">
    <location>
        <begin position="6"/>
        <end position="24"/>
    </location>
</feature>
<evidence type="ECO:0000256" key="5">
    <source>
        <dbReference type="ARBA" id="ARBA00022989"/>
    </source>
</evidence>
<comment type="similarity">
    <text evidence="2">Belongs to the chloride channel MCLC family.</text>
</comment>
<accession>A0AAF5CRS2</accession>
<evidence type="ECO:0000256" key="2">
    <source>
        <dbReference type="ARBA" id="ARBA00005944"/>
    </source>
</evidence>
<feature type="transmembrane region" description="Helical" evidence="7">
    <location>
        <begin position="295"/>
        <end position="316"/>
    </location>
</feature>
<feature type="transmembrane region" description="Helical" evidence="7">
    <location>
        <begin position="336"/>
        <end position="354"/>
    </location>
</feature>